<protein>
    <recommendedName>
        <fullName evidence="2">Amine oxidase domain-containing protein</fullName>
    </recommendedName>
</protein>
<dbReference type="GO" id="GO:0016491">
    <property type="term" value="F:oxidoreductase activity"/>
    <property type="evidence" value="ECO:0007669"/>
    <property type="project" value="InterPro"/>
</dbReference>
<dbReference type="Pfam" id="PF13450">
    <property type="entry name" value="NAD_binding_8"/>
    <property type="match status" value="1"/>
</dbReference>
<evidence type="ECO:0000313" key="4">
    <source>
        <dbReference type="Proteomes" id="UP000030763"/>
    </source>
</evidence>
<feature type="compositionally biased region" description="Polar residues" evidence="1">
    <location>
        <begin position="1020"/>
        <end position="1032"/>
    </location>
</feature>
<organism evidence="3 4">
    <name type="scientific">Eimeria maxima</name>
    <name type="common">Coccidian parasite</name>
    <dbReference type="NCBI Taxonomy" id="5804"/>
    <lineage>
        <taxon>Eukaryota</taxon>
        <taxon>Sar</taxon>
        <taxon>Alveolata</taxon>
        <taxon>Apicomplexa</taxon>
        <taxon>Conoidasida</taxon>
        <taxon>Coccidia</taxon>
        <taxon>Eucoccidiorida</taxon>
        <taxon>Eimeriorina</taxon>
        <taxon>Eimeriidae</taxon>
        <taxon>Eimeria</taxon>
    </lineage>
</organism>
<feature type="domain" description="Amine oxidase" evidence="2">
    <location>
        <begin position="294"/>
        <end position="502"/>
    </location>
</feature>
<dbReference type="OrthoDB" id="346850at2759"/>
<reference evidence="3" key="1">
    <citation type="submission" date="2013-10" db="EMBL/GenBank/DDBJ databases">
        <title>Genomic analysis of the causative agents of coccidiosis in chickens.</title>
        <authorList>
            <person name="Reid A.J."/>
            <person name="Blake D."/>
            <person name="Billington K."/>
            <person name="Browne H."/>
            <person name="Dunn M."/>
            <person name="Hung S."/>
            <person name="Kawahara F."/>
            <person name="Miranda-Saavedra D."/>
            <person name="Mourier T."/>
            <person name="Nagra H."/>
            <person name="Otto T.D."/>
            <person name="Rawlings N."/>
            <person name="Sanchez A."/>
            <person name="Sanders M."/>
            <person name="Subramaniam C."/>
            <person name="Tay Y."/>
            <person name="Dear P."/>
            <person name="Doerig C."/>
            <person name="Gruber A."/>
            <person name="Parkinson J."/>
            <person name="Shirley M."/>
            <person name="Wan K.L."/>
            <person name="Berriman M."/>
            <person name="Tomley F."/>
            <person name="Pain A."/>
        </authorList>
    </citation>
    <scope>NUCLEOTIDE SEQUENCE [LARGE SCALE GENOMIC DNA]</scope>
    <source>
        <strain evidence="3">Weybridge</strain>
    </source>
</reference>
<dbReference type="InterPro" id="IPR050464">
    <property type="entry name" value="Zeta_carotene_desat/Oxidored"/>
</dbReference>
<gene>
    <name evidence="3" type="ORF">EMWEY_00030970</name>
</gene>
<dbReference type="EMBL" id="HG721858">
    <property type="protein sequence ID" value="CDJ60489.1"/>
    <property type="molecule type" value="Genomic_DNA"/>
</dbReference>
<keyword evidence="4" id="KW-1185">Reference proteome</keyword>
<dbReference type="VEuPathDB" id="ToxoDB:EMWEY_00030970"/>
<dbReference type="Gene3D" id="3.50.50.60">
    <property type="entry name" value="FAD/NAD(P)-binding domain"/>
    <property type="match status" value="2"/>
</dbReference>
<sequence length="1052" mass="111661">MPAEDSRPRICIVGGGLSGLAAAYFLQQQPTLQHAHIRLIEAQQELGGTYTRTELAHAGVLVKLLAQLQEQNQQHQAKTVTDAAPGAAATSPKPGKQPNQLPSLLQQIVQQRLLSTRHLSVAPKALSEGSISSSSSISSRSSDPGVAPAGVSFGADSACIALEFGAGCPHLLAPGGGHLLQLLQRVLPPSQLAVANRSAASVFSLPANSSASSNSSSWLARGRPWLSVLRKLLRWLPLKGRGARSEWSRPGFCRTNLLRCLFACFHEIFLGQQSIFNDEKGPRRRMNVGRNADLSVASFAELHSSRSFAADLILPPFSACTWGAQPEGLSARAYLPRGWLMHEQYGSLLRGCLAERRLSRVFTSNSGCCYTSADAASLAASESETEGPRLIPVEGCKAFQRGHQAPHQIVAEGAGLFSPVGGMRQVVAALARHICAPPEGRPPVSVELGCRVQRLEPLHSDSCSSRGNALDASDGAAAVICAEGRRFLADLVICALHPFDLSLLLKASSAGGEQCRGKHPERASQAHQQRVVSSRTPSSARKLCNFFASLPSASYITVHAFGSKPSDRAAALGRGCFYGPSKGIRAEPAASSPVAAAAAAASTGSCRAAEALAGLEAALKAAQEAVAVTELQFPGNVFPHVQAKALAAAGRSDISSFKCINKPLLLHAQAAVSVKHVETLLHQMQQLLMPLQLLLQPGLEPPVKREEQKHRMSAMQQQEAASTAASLRALGLLLGAAEEAVDKALQREGITESSDRLVMCSRLSLQAEPQWPLVLEKGTGGRANTAGAQQRHQLLQLLRQFDQLRSNHWRGTAALHAVSSHVPLQLVQADTYQQAPTQGARLRVAPRAREGGHQVAQEGLAGVYSEQQVEDSGYALGGDLFVESREDFHRQRVQTMPWLQVCQCQCLCLCLYVYERLGVSICVYVCCMWATVNGAREPESRTLLYLLTKSGGGTLQAFAAFPHVRPEHACEYIARLQGGRNESSSGSSGNISSSGSMGSSGSNSNSSSLSKGSSRKGATPSGTPEVNRSTVSLGPFSCSAGEGMEGGALPNH</sequence>
<evidence type="ECO:0000313" key="3">
    <source>
        <dbReference type="EMBL" id="CDJ60489.1"/>
    </source>
</evidence>
<dbReference type="PANTHER" id="PTHR42923:SF3">
    <property type="entry name" value="PROTOPORPHYRINOGEN OXIDASE"/>
    <property type="match status" value="1"/>
</dbReference>
<dbReference type="InterPro" id="IPR036188">
    <property type="entry name" value="FAD/NAD-bd_sf"/>
</dbReference>
<dbReference type="GeneID" id="25337083"/>
<dbReference type="InterPro" id="IPR002937">
    <property type="entry name" value="Amino_oxidase"/>
</dbReference>
<dbReference type="Pfam" id="PF01593">
    <property type="entry name" value="Amino_oxidase"/>
    <property type="match status" value="1"/>
</dbReference>
<evidence type="ECO:0000256" key="1">
    <source>
        <dbReference type="SAM" id="MobiDB-lite"/>
    </source>
</evidence>
<feature type="region of interest" description="Disordered" evidence="1">
    <location>
        <begin position="75"/>
        <end position="100"/>
    </location>
</feature>
<feature type="compositionally biased region" description="Basic and acidic residues" evidence="1">
    <location>
        <begin position="515"/>
        <end position="524"/>
    </location>
</feature>
<dbReference type="AlphaFoldDB" id="U6MDD4"/>
<evidence type="ECO:0000259" key="2">
    <source>
        <dbReference type="Pfam" id="PF01593"/>
    </source>
</evidence>
<feature type="region of interest" description="Disordered" evidence="1">
    <location>
        <begin position="979"/>
        <end position="1052"/>
    </location>
</feature>
<reference evidence="3" key="2">
    <citation type="submission" date="2013-10" db="EMBL/GenBank/DDBJ databases">
        <authorList>
            <person name="Aslett M."/>
        </authorList>
    </citation>
    <scope>NUCLEOTIDE SEQUENCE [LARGE SCALE GENOMIC DNA]</scope>
    <source>
        <strain evidence="3">Weybridge</strain>
    </source>
</reference>
<dbReference type="SUPFAM" id="SSF51905">
    <property type="entry name" value="FAD/NAD(P)-binding domain"/>
    <property type="match status" value="1"/>
</dbReference>
<feature type="compositionally biased region" description="Low complexity" evidence="1">
    <location>
        <begin position="979"/>
        <end position="1012"/>
    </location>
</feature>
<dbReference type="PANTHER" id="PTHR42923">
    <property type="entry name" value="PROTOPORPHYRINOGEN OXIDASE"/>
    <property type="match status" value="1"/>
</dbReference>
<accession>U6MDD4</accession>
<dbReference type="RefSeq" id="XP_013337139.1">
    <property type="nucleotide sequence ID" value="XM_013481685.1"/>
</dbReference>
<dbReference type="Proteomes" id="UP000030763">
    <property type="component" value="Unassembled WGS sequence"/>
</dbReference>
<proteinExistence type="predicted"/>
<feature type="compositionally biased region" description="Polar residues" evidence="1">
    <location>
        <begin position="525"/>
        <end position="536"/>
    </location>
</feature>
<feature type="region of interest" description="Disordered" evidence="1">
    <location>
        <begin position="514"/>
        <end position="536"/>
    </location>
</feature>
<dbReference type="OMA" id="YITVHAF"/>
<name>U6MDD4_EIMMA</name>